<dbReference type="RefSeq" id="WP_110125416.1">
    <property type="nucleotide sequence ID" value="NZ_QHLY01000005.1"/>
</dbReference>
<dbReference type="InterPro" id="IPR051675">
    <property type="entry name" value="Endo/Exo/Phosphatase_dom_1"/>
</dbReference>
<dbReference type="PANTHER" id="PTHR21180">
    <property type="entry name" value="ENDONUCLEASE/EXONUCLEASE/PHOSPHATASE FAMILY DOMAIN-CONTAINING PROTEIN 1"/>
    <property type="match status" value="1"/>
</dbReference>
<keyword evidence="1" id="KW-0812">Transmembrane</keyword>
<name>A0A317ZWY9_9MICO</name>
<protein>
    <recommendedName>
        <fullName evidence="4">Helix-hairpin-helix domain-containing protein</fullName>
    </recommendedName>
</protein>
<dbReference type="InterPro" id="IPR010994">
    <property type="entry name" value="RuvA_2-like"/>
</dbReference>
<evidence type="ECO:0000313" key="3">
    <source>
        <dbReference type="Proteomes" id="UP000246722"/>
    </source>
</evidence>
<sequence>MTNAPGPFRVAPGTAAATGPTMIWRLLASSWLLLLLFGGGALAWLAFGALAFVAKRRRWGIFAGVYGLAAIIVQLPEDPAGHILQGTLYLVALLHGLIINQGWLMLLWGRRENNLTVFGNPRAGNAAAAGPARRRQRAPAIPREAEKLLGADGTARSDYLDDSAATAAPTRRMTRAQRRAEEAAARAELSAAAAPALPAPTVDTVLVDVNTANQRTIAKLTGMDRALAKAAITERSKRGGFGSLEDFADTAGLQPHEIVRLRGEAYCSSRPRAKRTFGRRVDY</sequence>
<evidence type="ECO:0008006" key="4">
    <source>
        <dbReference type="Google" id="ProtNLM"/>
    </source>
</evidence>
<keyword evidence="1" id="KW-1133">Transmembrane helix</keyword>
<evidence type="ECO:0000313" key="2">
    <source>
        <dbReference type="EMBL" id="PXA71893.1"/>
    </source>
</evidence>
<accession>A0A317ZWY9</accession>
<feature type="transmembrane region" description="Helical" evidence="1">
    <location>
        <begin position="31"/>
        <end position="52"/>
    </location>
</feature>
<dbReference type="OrthoDB" id="9790239at2"/>
<keyword evidence="1" id="KW-0472">Membrane</keyword>
<proteinExistence type="predicted"/>
<organism evidence="2 3">
    <name type="scientific">Cryobacterium arcticum</name>
    <dbReference type="NCBI Taxonomy" id="670052"/>
    <lineage>
        <taxon>Bacteria</taxon>
        <taxon>Bacillati</taxon>
        <taxon>Actinomycetota</taxon>
        <taxon>Actinomycetes</taxon>
        <taxon>Micrococcales</taxon>
        <taxon>Microbacteriaceae</taxon>
        <taxon>Cryobacterium</taxon>
    </lineage>
</organism>
<keyword evidence="3" id="KW-1185">Reference proteome</keyword>
<dbReference type="GO" id="GO:0015628">
    <property type="term" value="P:protein secretion by the type II secretion system"/>
    <property type="evidence" value="ECO:0007669"/>
    <property type="project" value="TreeGrafter"/>
</dbReference>
<dbReference type="SUPFAM" id="SSF47781">
    <property type="entry name" value="RuvA domain 2-like"/>
    <property type="match status" value="1"/>
</dbReference>
<dbReference type="Gene3D" id="1.10.150.320">
    <property type="entry name" value="Photosystem II 12 kDa extrinsic protein"/>
    <property type="match status" value="1"/>
</dbReference>
<gene>
    <name evidence="2" type="ORF">CTB96_02955</name>
</gene>
<feature type="transmembrane region" description="Helical" evidence="1">
    <location>
        <begin position="88"/>
        <end position="108"/>
    </location>
</feature>
<feature type="transmembrane region" description="Helical" evidence="1">
    <location>
        <begin position="59"/>
        <end position="76"/>
    </location>
</feature>
<evidence type="ECO:0000256" key="1">
    <source>
        <dbReference type="SAM" id="Phobius"/>
    </source>
</evidence>
<comment type="caution">
    <text evidence="2">The sequence shown here is derived from an EMBL/GenBank/DDBJ whole genome shotgun (WGS) entry which is preliminary data.</text>
</comment>
<reference evidence="2 3" key="1">
    <citation type="submission" date="2018-05" db="EMBL/GenBank/DDBJ databases">
        <title>Genetic diversity of glacier-inhabiting Cryobacterium bacteria in China and description of Cryobacterium mengkeensis sp. nov. and Arthrobacter glacialis sp. nov.</title>
        <authorList>
            <person name="Liu Q."/>
            <person name="Xin Y.-H."/>
        </authorList>
    </citation>
    <scope>NUCLEOTIDE SEQUENCE [LARGE SCALE GENOMIC DNA]</scope>
    <source>
        <strain evidence="2 3">SK-1</strain>
    </source>
</reference>
<dbReference type="PANTHER" id="PTHR21180:SF32">
    <property type="entry name" value="ENDONUCLEASE_EXONUCLEASE_PHOSPHATASE FAMILY DOMAIN-CONTAINING PROTEIN 1"/>
    <property type="match status" value="1"/>
</dbReference>
<dbReference type="GO" id="GO:0015627">
    <property type="term" value="C:type II protein secretion system complex"/>
    <property type="evidence" value="ECO:0007669"/>
    <property type="project" value="TreeGrafter"/>
</dbReference>
<dbReference type="EMBL" id="QHLY01000005">
    <property type="protein sequence ID" value="PXA71893.1"/>
    <property type="molecule type" value="Genomic_DNA"/>
</dbReference>
<dbReference type="Proteomes" id="UP000246722">
    <property type="component" value="Unassembled WGS sequence"/>
</dbReference>
<dbReference type="Pfam" id="PF12836">
    <property type="entry name" value="HHH_3"/>
    <property type="match status" value="1"/>
</dbReference>
<dbReference type="AlphaFoldDB" id="A0A317ZWY9"/>